<dbReference type="PANTHER" id="PTHR30146:SF153">
    <property type="entry name" value="LACTOSE OPERON REPRESSOR"/>
    <property type="match status" value="1"/>
</dbReference>
<dbReference type="PANTHER" id="PTHR30146">
    <property type="entry name" value="LACI-RELATED TRANSCRIPTIONAL REPRESSOR"/>
    <property type="match status" value="1"/>
</dbReference>
<accession>A0A344UTE0</accession>
<dbReference type="AlphaFoldDB" id="A0A344UTE0"/>
<dbReference type="Gene3D" id="3.40.50.2300">
    <property type="match status" value="2"/>
</dbReference>
<organism evidence="5 6">
    <name type="scientific">Acidipropionibacterium virtanenii</name>
    <dbReference type="NCBI Taxonomy" id="2057246"/>
    <lineage>
        <taxon>Bacteria</taxon>
        <taxon>Bacillati</taxon>
        <taxon>Actinomycetota</taxon>
        <taxon>Actinomycetes</taxon>
        <taxon>Propionibacteriales</taxon>
        <taxon>Propionibacteriaceae</taxon>
        <taxon>Acidipropionibacterium</taxon>
    </lineage>
</organism>
<dbReference type="InterPro" id="IPR046335">
    <property type="entry name" value="LacI/GalR-like_sensor"/>
</dbReference>
<dbReference type="SMART" id="SM00354">
    <property type="entry name" value="HTH_LACI"/>
    <property type="match status" value="1"/>
</dbReference>
<proteinExistence type="predicted"/>
<gene>
    <name evidence="5" type="primary">ccpA_4</name>
    <name evidence="5" type="ORF">JS278_01363</name>
</gene>
<dbReference type="InterPro" id="IPR028082">
    <property type="entry name" value="Peripla_BP_I"/>
</dbReference>
<dbReference type="KEGG" id="acij:JS278_01363"/>
<dbReference type="Proteomes" id="UP000251995">
    <property type="component" value="Chromosome"/>
</dbReference>
<dbReference type="CDD" id="cd01392">
    <property type="entry name" value="HTH_LacI"/>
    <property type="match status" value="1"/>
</dbReference>
<name>A0A344UTE0_9ACTN</name>
<dbReference type="SUPFAM" id="SSF47413">
    <property type="entry name" value="lambda repressor-like DNA-binding domains"/>
    <property type="match status" value="1"/>
</dbReference>
<dbReference type="Pfam" id="PF13377">
    <property type="entry name" value="Peripla_BP_3"/>
    <property type="match status" value="1"/>
</dbReference>
<dbReference type="RefSeq" id="WP_114044529.1">
    <property type="nucleotide sequence ID" value="NZ_CP025198.1"/>
</dbReference>
<dbReference type="InterPro" id="IPR000843">
    <property type="entry name" value="HTH_LacI"/>
</dbReference>
<evidence type="ECO:0000313" key="5">
    <source>
        <dbReference type="EMBL" id="AXE38538.1"/>
    </source>
</evidence>
<evidence type="ECO:0000313" key="6">
    <source>
        <dbReference type="Proteomes" id="UP000251995"/>
    </source>
</evidence>
<dbReference type="EMBL" id="CP025198">
    <property type="protein sequence ID" value="AXE38538.1"/>
    <property type="molecule type" value="Genomic_DNA"/>
</dbReference>
<protein>
    <submittedName>
        <fullName evidence="5">Catabolite control protein A</fullName>
    </submittedName>
</protein>
<evidence type="ECO:0000256" key="3">
    <source>
        <dbReference type="ARBA" id="ARBA00023163"/>
    </source>
</evidence>
<dbReference type="SUPFAM" id="SSF53822">
    <property type="entry name" value="Periplasmic binding protein-like I"/>
    <property type="match status" value="1"/>
</dbReference>
<evidence type="ECO:0000256" key="2">
    <source>
        <dbReference type="ARBA" id="ARBA00023125"/>
    </source>
</evidence>
<dbReference type="CDD" id="cd06267">
    <property type="entry name" value="PBP1_LacI_sugar_binding-like"/>
    <property type="match status" value="1"/>
</dbReference>
<sequence>MNERPHATVGTTGSTRATVRDVAARAGVSPKTVSNVITGKTFVRPETRRKVDAALAELDYVPNLSARGLRNGRSGIIALALPDLETPYSAEMAHYFVEAARARSWGVQIEETRGRPDREQQLLSRALSRLVDGLILNPVFPDELTLGEDSLLPPTVLIGEVLDLPFDQVRVDPEAASYDMTSYLIGLGHRRIALLGSQGASTAFTAALRTQGYRRAMLDAGLQTDPRLEIACDEWSPRGGARAISAFIDSFPLPDAVFCLTDSLALGVISALWSRGIQVPRGISVAGFDDIADGEFAAPPLTTVSFNKEKLASRALDRLAERILKPSLSVRSTRIPHKIVARQSTVSRATTR</sequence>
<dbReference type="PROSITE" id="PS50932">
    <property type="entry name" value="HTH_LACI_2"/>
    <property type="match status" value="1"/>
</dbReference>
<feature type="domain" description="HTH lacI-type" evidence="4">
    <location>
        <begin position="17"/>
        <end position="71"/>
    </location>
</feature>
<keyword evidence="3" id="KW-0804">Transcription</keyword>
<dbReference type="Pfam" id="PF00356">
    <property type="entry name" value="LacI"/>
    <property type="match status" value="1"/>
</dbReference>
<dbReference type="InterPro" id="IPR010982">
    <property type="entry name" value="Lambda_DNA-bd_dom_sf"/>
</dbReference>
<dbReference type="Gene3D" id="1.10.260.40">
    <property type="entry name" value="lambda repressor-like DNA-binding domains"/>
    <property type="match status" value="1"/>
</dbReference>
<dbReference type="GO" id="GO:0000976">
    <property type="term" value="F:transcription cis-regulatory region binding"/>
    <property type="evidence" value="ECO:0007669"/>
    <property type="project" value="TreeGrafter"/>
</dbReference>
<keyword evidence="2" id="KW-0238">DNA-binding</keyword>
<reference evidence="5 6" key="1">
    <citation type="submission" date="2017-12" db="EMBL/GenBank/DDBJ databases">
        <title>The whole genome sequence of the Acidipropionibacterium virtanenii sp. nov. type strain JS278.</title>
        <authorList>
            <person name="Laine P."/>
            <person name="Deptula P."/>
            <person name="Varmanen P."/>
            <person name="Auvinen P."/>
        </authorList>
    </citation>
    <scope>NUCLEOTIDE SEQUENCE [LARGE SCALE GENOMIC DNA]</scope>
    <source>
        <strain evidence="5 6">JS278</strain>
    </source>
</reference>
<dbReference type="PROSITE" id="PS00356">
    <property type="entry name" value="HTH_LACI_1"/>
    <property type="match status" value="1"/>
</dbReference>
<evidence type="ECO:0000259" key="4">
    <source>
        <dbReference type="PROSITE" id="PS50932"/>
    </source>
</evidence>
<keyword evidence="1" id="KW-0805">Transcription regulation</keyword>
<keyword evidence="6" id="KW-1185">Reference proteome</keyword>
<evidence type="ECO:0000256" key="1">
    <source>
        <dbReference type="ARBA" id="ARBA00023015"/>
    </source>
</evidence>
<dbReference type="GO" id="GO:0003700">
    <property type="term" value="F:DNA-binding transcription factor activity"/>
    <property type="evidence" value="ECO:0007669"/>
    <property type="project" value="TreeGrafter"/>
</dbReference>
<dbReference type="OrthoDB" id="2854648at2"/>